<dbReference type="InterPro" id="IPR005182">
    <property type="entry name" value="YdbS-like_PH"/>
</dbReference>
<dbReference type="PANTHER" id="PTHR34473:SF2">
    <property type="entry name" value="UPF0699 TRANSMEMBRANE PROTEIN YDBT"/>
    <property type="match status" value="1"/>
</dbReference>
<feature type="domain" description="YdbS-like PH" evidence="2">
    <location>
        <begin position="244"/>
        <end position="325"/>
    </location>
</feature>
<organism evidence="3 4">
    <name type="scientific">Aliibacillus thermotolerans</name>
    <dbReference type="NCBI Taxonomy" id="1834418"/>
    <lineage>
        <taxon>Bacteria</taxon>
        <taxon>Bacillati</taxon>
        <taxon>Bacillota</taxon>
        <taxon>Bacilli</taxon>
        <taxon>Bacillales</taxon>
        <taxon>Bacillaceae</taxon>
        <taxon>Aliibacillus</taxon>
    </lineage>
</organism>
<dbReference type="Proteomes" id="UP001596143">
    <property type="component" value="Unassembled WGS sequence"/>
</dbReference>
<accession>A0ABW0U4D5</accession>
<protein>
    <submittedName>
        <fullName evidence="3">PH domain-containing protein</fullName>
    </submittedName>
</protein>
<dbReference type="InterPro" id="IPR014529">
    <property type="entry name" value="UCP026631"/>
</dbReference>
<comment type="caution">
    <text evidence="3">The sequence shown here is derived from an EMBL/GenBank/DDBJ whole genome shotgun (WGS) entry which is preliminary data.</text>
</comment>
<feature type="transmembrane region" description="Helical" evidence="1">
    <location>
        <begin position="7"/>
        <end position="33"/>
    </location>
</feature>
<feature type="domain" description="YdbS-like PH" evidence="2">
    <location>
        <begin position="62"/>
        <end position="141"/>
    </location>
</feature>
<dbReference type="PIRSF" id="PIRSF026631">
    <property type="entry name" value="UCP026631"/>
    <property type="match status" value="1"/>
</dbReference>
<dbReference type="EMBL" id="JBHSPF010000018">
    <property type="protein sequence ID" value="MFC5628266.1"/>
    <property type="molecule type" value="Genomic_DNA"/>
</dbReference>
<name>A0ABW0U4D5_9BACI</name>
<keyword evidence="1" id="KW-0812">Transmembrane</keyword>
<evidence type="ECO:0000313" key="3">
    <source>
        <dbReference type="EMBL" id="MFC5628266.1"/>
    </source>
</evidence>
<evidence type="ECO:0000259" key="2">
    <source>
        <dbReference type="Pfam" id="PF03703"/>
    </source>
</evidence>
<proteinExistence type="predicted"/>
<feature type="transmembrane region" description="Helical" evidence="1">
    <location>
        <begin position="212"/>
        <end position="240"/>
    </location>
</feature>
<keyword evidence="1" id="KW-1133">Transmembrane helix</keyword>
<dbReference type="RefSeq" id="WP_270897529.1">
    <property type="nucleotide sequence ID" value="NZ_JBHSPF010000018.1"/>
</dbReference>
<gene>
    <name evidence="3" type="ORF">ACFPTR_05070</name>
</gene>
<keyword evidence="4" id="KW-1185">Reference proteome</keyword>
<evidence type="ECO:0000256" key="1">
    <source>
        <dbReference type="SAM" id="Phobius"/>
    </source>
</evidence>
<dbReference type="PANTHER" id="PTHR34473">
    <property type="entry name" value="UPF0699 TRANSMEMBRANE PROTEIN YDBS"/>
    <property type="match status" value="1"/>
</dbReference>
<sequence>MNDWSRLPVIALLFMFLSRIKEFIVPLIISLFAGGTNPTMTFTRWLFPFLITILLLHSVFYWLFFRYRLDDHQLIVKQGVFIKKNRYIKKERVQSVDMTSSVLHRLFRVGKLSIETAGGGLEAEAVFPAIGQGEAEKIRRYFHDENFLQKSEEDGEEGREEWTYRVPTKNIFLAGLTSGKIGIVVSAGAAFLTQVDQFISDDFYERTAGMMMALGMTLILVIALFLLLITWLVSVLLTVIKYGNFTITKRENKITITRGLLEKRELTLSLERITSVRYLTHPLRQIFGWWSIYVDSAGGGKEEEMLSTLLLPLGSKEEAQTLMRQLIPEATMPETIVRLPKRARERYIFRTSIIPWLLVPIAFWLPNGYFYIVVPFLFMYLGYRRYKDSGYELFNDRAVVQNRNFQLSVSILPRRYIQSMSLSQTFFQKRKELYTLEMRILTSSGGRMFRLKDMERMSAKDPFQWYRKKQ</sequence>
<feature type="transmembrane region" description="Helical" evidence="1">
    <location>
        <begin position="347"/>
        <end position="363"/>
    </location>
</feature>
<reference evidence="4" key="1">
    <citation type="journal article" date="2019" name="Int. J. Syst. Evol. Microbiol.">
        <title>The Global Catalogue of Microorganisms (GCM) 10K type strain sequencing project: providing services to taxonomists for standard genome sequencing and annotation.</title>
        <authorList>
            <consortium name="The Broad Institute Genomics Platform"/>
            <consortium name="The Broad Institute Genome Sequencing Center for Infectious Disease"/>
            <person name="Wu L."/>
            <person name="Ma J."/>
        </authorList>
    </citation>
    <scope>NUCLEOTIDE SEQUENCE [LARGE SCALE GENOMIC DNA]</scope>
    <source>
        <strain evidence="4">CGMCC 1.15790</strain>
    </source>
</reference>
<feature type="transmembrane region" description="Helical" evidence="1">
    <location>
        <begin position="171"/>
        <end position="192"/>
    </location>
</feature>
<keyword evidence="1" id="KW-0472">Membrane</keyword>
<evidence type="ECO:0000313" key="4">
    <source>
        <dbReference type="Proteomes" id="UP001596143"/>
    </source>
</evidence>
<dbReference type="Pfam" id="PF03703">
    <property type="entry name" value="bPH_2"/>
    <property type="match status" value="3"/>
</dbReference>
<feature type="domain" description="YdbS-like PH" evidence="2">
    <location>
        <begin position="386"/>
        <end position="455"/>
    </location>
</feature>
<feature type="transmembrane region" description="Helical" evidence="1">
    <location>
        <begin position="45"/>
        <end position="65"/>
    </location>
</feature>